<feature type="compositionally biased region" description="Polar residues" evidence="9">
    <location>
        <begin position="175"/>
        <end position="196"/>
    </location>
</feature>
<keyword evidence="8" id="KW-0175">Coiled coil</keyword>
<dbReference type="InterPro" id="IPR011009">
    <property type="entry name" value="Kinase-like_dom_sf"/>
</dbReference>
<dbReference type="GO" id="GO:0005737">
    <property type="term" value="C:cytoplasm"/>
    <property type="evidence" value="ECO:0007669"/>
    <property type="project" value="TreeGrafter"/>
</dbReference>
<feature type="compositionally biased region" description="Polar residues" evidence="9">
    <location>
        <begin position="846"/>
        <end position="865"/>
    </location>
</feature>
<accession>A0AAN7WC54</accession>
<proteinExistence type="inferred from homology"/>
<keyword evidence="3 11" id="KW-0808">Transferase</keyword>
<feature type="domain" description="Protein kinase" evidence="10">
    <location>
        <begin position="1131"/>
        <end position="1427"/>
    </location>
</feature>
<evidence type="ECO:0000313" key="12">
    <source>
        <dbReference type="Proteomes" id="UP001310594"/>
    </source>
</evidence>
<feature type="compositionally biased region" description="Polar residues" evidence="9">
    <location>
        <begin position="1472"/>
        <end position="1481"/>
    </location>
</feature>
<evidence type="ECO:0000313" key="11">
    <source>
        <dbReference type="EMBL" id="KAK5695445.1"/>
    </source>
</evidence>
<feature type="compositionally biased region" description="Low complexity" evidence="9">
    <location>
        <begin position="609"/>
        <end position="624"/>
    </location>
</feature>
<dbReference type="PROSITE" id="PS00107">
    <property type="entry name" value="PROTEIN_KINASE_ATP"/>
    <property type="match status" value="1"/>
</dbReference>
<dbReference type="SMART" id="SM00220">
    <property type="entry name" value="S_TKc"/>
    <property type="match status" value="1"/>
</dbReference>
<keyword evidence="2 11" id="KW-0723">Serine/threonine-protein kinase</keyword>
<dbReference type="Pfam" id="PF00069">
    <property type="entry name" value="Pkinase"/>
    <property type="match status" value="1"/>
</dbReference>
<dbReference type="EC" id="2.7.12.1" evidence="11"/>
<keyword evidence="4 7" id="KW-0547">Nucleotide-binding</keyword>
<feature type="compositionally biased region" description="Polar residues" evidence="9">
    <location>
        <begin position="252"/>
        <end position="267"/>
    </location>
</feature>
<dbReference type="Gene3D" id="3.30.200.20">
    <property type="entry name" value="Phosphorylase Kinase, domain 1"/>
    <property type="match status" value="1"/>
</dbReference>
<dbReference type="GO" id="GO:0004712">
    <property type="term" value="F:protein serine/threonine/tyrosine kinase activity"/>
    <property type="evidence" value="ECO:0007669"/>
    <property type="project" value="UniProtKB-EC"/>
</dbReference>
<feature type="compositionally biased region" description="Low complexity" evidence="9">
    <location>
        <begin position="960"/>
        <end position="971"/>
    </location>
</feature>
<feature type="coiled-coil region" evidence="8">
    <location>
        <begin position="1014"/>
        <end position="1041"/>
    </location>
</feature>
<protein>
    <submittedName>
        <fullName evidence="11">Serine/threonine protein kinase, CMGC, dual-specificity</fullName>
        <ecNumber evidence="11">2.7.12.1</ecNumber>
    </submittedName>
</protein>
<feature type="compositionally biased region" description="Polar residues" evidence="9">
    <location>
        <begin position="1491"/>
        <end position="1511"/>
    </location>
</feature>
<dbReference type="InterPro" id="IPR050494">
    <property type="entry name" value="Ser_Thr_dual-spec_kinase"/>
</dbReference>
<dbReference type="Gene3D" id="1.10.510.10">
    <property type="entry name" value="Transferase(Phosphotransferase) domain 1"/>
    <property type="match status" value="1"/>
</dbReference>
<feature type="compositionally biased region" description="Polar residues" evidence="9">
    <location>
        <begin position="654"/>
        <end position="666"/>
    </location>
</feature>
<dbReference type="GO" id="GO:0005524">
    <property type="term" value="F:ATP binding"/>
    <property type="evidence" value="ECO:0007669"/>
    <property type="project" value="UniProtKB-UniRule"/>
</dbReference>
<gene>
    <name evidence="11" type="primary">POM1</name>
    <name evidence="11" type="ORF">LTR97_008952</name>
</gene>
<dbReference type="EMBL" id="JAVRQU010000014">
    <property type="protein sequence ID" value="KAK5695445.1"/>
    <property type="molecule type" value="Genomic_DNA"/>
</dbReference>
<dbReference type="Proteomes" id="UP001310594">
    <property type="component" value="Unassembled WGS sequence"/>
</dbReference>
<dbReference type="InterPro" id="IPR000719">
    <property type="entry name" value="Prot_kinase_dom"/>
</dbReference>
<dbReference type="PANTHER" id="PTHR24058:SF22">
    <property type="entry name" value="DUAL SPECIFICITY TYROSINE-PHOSPHORYLATION-REGULATED KINASE 4"/>
    <property type="match status" value="1"/>
</dbReference>
<evidence type="ECO:0000256" key="6">
    <source>
        <dbReference type="ARBA" id="ARBA00022840"/>
    </source>
</evidence>
<evidence type="ECO:0000256" key="1">
    <source>
        <dbReference type="ARBA" id="ARBA00008867"/>
    </source>
</evidence>
<keyword evidence="6 7" id="KW-0067">ATP-binding</keyword>
<evidence type="ECO:0000256" key="2">
    <source>
        <dbReference type="ARBA" id="ARBA00022527"/>
    </source>
</evidence>
<name>A0AAN7WC54_9PEZI</name>
<feature type="compositionally biased region" description="Low complexity" evidence="9">
    <location>
        <begin position="1576"/>
        <end position="1587"/>
    </location>
</feature>
<evidence type="ECO:0000256" key="8">
    <source>
        <dbReference type="SAM" id="Coils"/>
    </source>
</evidence>
<feature type="compositionally biased region" description="Polar residues" evidence="9">
    <location>
        <begin position="783"/>
        <end position="795"/>
    </location>
</feature>
<comment type="similarity">
    <text evidence="1">Belongs to the protein kinase superfamily. CMGC Ser/Thr protein kinase family. MNB/DYRK subfamily.</text>
</comment>
<feature type="region of interest" description="Disordered" evidence="9">
    <location>
        <begin position="1574"/>
        <end position="1595"/>
    </location>
</feature>
<dbReference type="SUPFAM" id="SSF56112">
    <property type="entry name" value="Protein kinase-like (PK-like)"/>
    <property type="match status" value="1"/>
</dbReference>
<dbReference type="CDD" id="cd14210">
    <property type="entry name" value="PKc_DYRK"/>
    <property type="match status" value="1"/>
</dbReference>
<feature type="region of interest" description="Disordered" evidence="9">
    <location>
        <begin position="545"/>
        <end position="682"/>
    </location>
</feature>
<evidence type="ECO:0000259" key="10">
    <source>
        <dbReference type="PROSITE" id="PS50011"/>
    </source>
</evidence>
<feature type="compositionally biased region" description="Low complexity" evidence="9">
    <location>
        <begin position="468"/>
        <end position="477"/>
    </location>
</feature>
<evidence type="ECO:0000256" key="9">
    <source>
        <dbReference type="SAM" id="MobiDB-lite"/>
    </source>
</evidence>
<dbReference type="GO" id="GO:0005856">
    <property type="term" value="C:cytoskeleton"/>
    <property type="evidence" value="ECO:0007669"/>
    <property type="project" value="TreeGrafter"/>
</dbReference>
<dbReference type="PROSITE" id="PS50011">
    <property type="entry name" value="PROTEIN_KINASE_DOM"/>
    <property type="match status" value="1"/>
</dbReference>
<feature type="compositionally biased region" description="Polar residues" evidence="9">
    <location>
        <begin position="288"/>
        <end position="298"/>
    </location>
</feature>
<dbReference type="PROSITE" id="PS00108">
    <property type="entry name" value="PROTEIN_KINASE_ST"/>
    <property type="match status" value="1"/>
</dbReference>
<feature type="compositionally biased region" description="Polar residues" evidence="9">
    <location>
        <begin position="318"/>
        <end position="332"/>
    </location>
</feature>
<evidence type="ECO:0000256" key="7">
    <source>
        <dbReference type="PROSITE-ProRule" id="PRU10141"/>
    </source>
</evidence>
<feature type="region of interest" description="Disordered" evidence="9">
    <location>
        <begin position="752"/>
        <end position="990"/>
    </location>
</feature>
<organism evidence="11 12">
    <name type="scientific">Elasticomyces elasticus</name>
    <dbReference type="NCBI Taxonomy" id="574655"/>
    <lineage>
        <taxon>Eukaryota</taxon>
        <taxon>Fungi</taxon>
        <taxon>Dikarya</taxon>
        <taxon>Ascomycota</taxon>
        <taxon>Pezizomycotina</taxon>
        <taxon>Dothideomycetes</taxon>
        <taxon>Dothideomycetidae</taxon>
        <taxon>Mycosphaerellales</taxon>
        <taxon>Teratosphaeriaceae</taxon>
        <taxon>Elasticomyces</taxon>
    </lineage>
</organism>
<feature type="compositionally biased region" description="Low complexity" evidence="9">
    <location>
        <begin position="415"/>
        <end position="425"/>
    </location>
</feature>
<feature type="compositionally biased region" description="Basic and acidic residues" evidence="9">
    <location>
        <begin position="639"/>
        <end position="648"/>
    </location>
</feature>
<feature type="binding site" evidence="7">
    <location>
        <position position="1160"/>
    </location>
    <ligand>
        <name>ATP</name>
        <dbReference type="ChEBI" id="CHEBI:30616"/>
    </ligand>
</feature>
<dbReference type="InterPro" id="IPR017441">
    <property type="entry name" value="Protein_kinase_ATP_BS"/>
</dbReference>
<comment type="caution">
    <text evidence="11">The sequence shown here is derived from an EMBL/GenBank/DDBJ whole genome shotgun (WGS) entry which is preliminary data.</text>
</comment>
<dbReference type="InterPro" id="IPR008271">
    <property type="entry name" value="Ser/Thr_kinase_AS"/>
</dbReference>
<evidence type="ECO:0000256" key="5">
    <source>
        <dbReference type="ARBA" id="ARBA00022777"/>
    </source>
</evidence>
<keyword evidence="5 11" id="KW-0418">Kinase</keyword>
<evidence type="ECO:0000256" key="4">
    <source>
        <dbReference type="ARBA" id="ARBA00022741"/>
    </source>
</evidence>
<reference evidence="11" key="1">
    <citation type="submission" date="2023-08" db="EMBL/GenBank/DDBJ databases">
        <title>Black Yeasts Isolated from many extreme environments.</title>
        <authorList>
            <person name="Coleine C."/>
            <person name="Stajich J.E."/>
            <person name="Selbmann L."/>
        </authorList>
    </citation>
    <scope>NUCLEOTIDE SEQUENCE</scope>
    <source>
        <strain evidence="11">CCFEE 5810</strain>
    </source>
</reference>
<feature type="region of interest" description="Disordered" evidence="9">
    <location>
        <begin position="100"/>
        <end position="434"/>
    </location>
</feature>
<feature type="region of interest" description="Disordered" evidence="9">
    <location>
        <begin position="1450"/>
        <end position="1526"/>
    </location>
</feature>
<evidence type="ECO:0000256" key="3">
    <source>
        <dbReference type="ARBA" id="ARBA00022679"/>
    </source>
</evidence>
<dbReference type="GO" id="GO:0004674">
    <property type="term" value="F:protein serine/threonine kinase activity"/>
    <property type="evidence" value="ECO:0007669"/>
    <property type="project" value="UniProtKB-KW"/>
</dbReference>
<feature type="region of interest" description="Disordered" evidence="9">
    <location>
        <begin position="468"/>
        <end position="505"/>
    </location>
</feature>
<dbReference type="PANTHER" id="PTHR24058">
    <property type="entry name" value="DUAL SPECIFICITY PROTEIN KINASE"/>
    <property type="match status" value="1"/>
</dbReference>
<sequence>MNRLASTSSGATPTLATLGERNNSSAFLANLQKTTPNDRFTFGNQQHSSSIEETDSPITPAGRGGGGLDMFVPTMTFDDFQNSITDPNWTSPLLSEFPSHSGGRALPKEYSMNNSGAGGGVDASGRSEGSARFMSRPGLMRKEQQDGVAGNGKDALGRTPSLRGRRVSAMPANAASRSGSGQVAVPNSVSQPNLTVRTRRGSAMPAQSSQPLPGLDTGAGAVTRTPRKSVGPGLLSSAMAVDGGTGAVKPTMSRTSSMTGKPNSRRTTLGPGLPFAGASAANLGPEKNPSSAPNTQGRANKVKSLLPPARQQRDQNDPDTPSSSGNKRQSGRASGLGARTISPTDARRLKRVSMMQAPPMPTSFGSNKNGPPTPQEEVQHNPWAKPELPKSDWAKPELPGVARASPSFIPRKSSDTPSSSRASPAEFQRGNYGGLPNAFGGGMNVNGSGGGQGMGLSAKSSYASLLSLQSGSGMNGSTSRLPTPKPRNVQSRDTNRWEEGGLVPPVPAIPKAYESPNEVHEVQPFFSGSLKSTDVEPGFGGGMDFSFDDSILPPPSGLGSGGTPRGSMDDSASQGDTLGHRHKRSTTIATAAPKVRPQPEQAAGRKNKNLQPLRLPPLNLQPINTPTTNKIAGLPRPSQEVDARDGGEGRAYGLSNSNTVHTPEPSNTERRHATKTPSTPMTASKATFFRRQDEKLEANKLRSSSSHYALRELNLGARSFFDDSDAETMGLPIVNAKQRAAITPFASGSLPKGSGEFARLRGRPSGEYGQDDPYDLGTYESMMLQSSVKNSQRPKTSGAAMTTKVEDVGSMMAESPPTSAHPVLPEAKKEGGLRRKLSLGWRRSSSKAASHSDNNSKASPQQQHAQPLESGEKEKGARLQKRQSDMPPPKLPASASQQWGVEGTVSARPSLEGARRKSGMPPLSQLQQTNGHAEVEPLPSVGAKTRALHSEQPQPVMPPAATRSSSWAASTFGTNSKHEKAAGPIGKPSVVPARHKLTASTISALVKDKDDLTADDEMRRLSQKRKDVDAAARESEALKLRAIARTPVTPEKMLGDRGIALNIFERGEIIEYERDGVYFAGAKGAKKIIGSLSPSPTTSDNKDAAKAGNYGYDDERGDYNIVLGDHLAYRYEVVDLLGKGSFGQVVRCVDHKEGGVVAVKIIRNKKRFHQQALVEVGILEKLGQWDPDGSHATLSITTSFYFRSHLCIVTPCLSINLYEFIRAHNFAGFPLTLIRRFSRQLLACLVLLQTKRIIHCDLKPENILLCEARKADVRVIDFGSSCKEEEKVYTYIQSRFYRSPEVILGSSYSLGIDMWSLGCILAELWTGYPLFPGENEQEQLACIMEIFGPPDKHLVERCTRKKLFFDSVGKPRVTVSSKGRRRRPSSKTLQQALKTEDEAFVDFVARCLRWDPERRMKPSEAVGHPFVTGLGFHQRGGIPEEARRAARVRSSAAVVPTTNGGSPVKRKEGNAFAQSAVTSTPAKERRALPETPQTALRNGTATNGLNASHGSPSKAMPPPHNRRHSTVVTAGAAVAGSKRASNGVVLGHAAGVANQGQRLGSMPSNGNLAQMAARESMGGASATASAGQGLGRWRS</sequence>